<sequence>MKRTTRITIAGLVLCFLGVVFFMCIVLFPIQDGDYSYLNKANESQEQEAKIKVDEPNAEPMWIEPQIVESEPEPEIEYYKSPINLTEDDRWFIESVMAGECAYEPYEGKLTVAQCYFDAMVKSGLSAREVQKAYGYVAWNDQLDKQNPKMYIEVMDAVHDIFDMGQFVTEKPILFFYAPSLCDSPWHESQNYAMTIGGHKFFYADEDENAEWANILLTNVNEYGIIEP</sequence>
<organism evidence="2">
    <name type="scientific">Siphoviridae sp. ctKcB20</name>
    <dbReference type="NCBI Taxonomy" id="2827568"/>
    <lineage>
        <taxon>Viruses</taxon>
        <taxon>Duplodnaviria</taxon>
        <taxon>Heunggongvirae</taxon>
        <taxon>Uroviricota</taxon>
        <taxon>Caudoviricetes</taxon>
    </lineage>
</organism>
<keyword evidence="1" id="KW-0472">Membrane</keyword>
<protein>
    <submittedName>
        <fullName evidence="2">Spore cortex-lytic enzyme, lytic transglycosylase</fullName>
    </submittedName>
</protein>
<dbReference type="EMBL" id="BK015870">
    <property type="protein sequence ID" value="DAD70721.1"/>
    <property type="molecule type" value="Genomic_DNA"/>
</dbReference>
<evidence type="ECO:0000256" key="1">
    <source>
        <dbReference type="SAM" id="Phobius"/>
    </source>
</evidence>
<keyword evidence="1" id="KW-0812">Transmembrane</keyword>
<feature type="transmembrane region" description="Helical" evidence="1">
    <location>
        <begin position="7"/>
        <end position="30"/>
    </location>
</feature>
<evidence type="ECO:0000313" key="2">
    <source>
        <dbReference type="EMBL" id="DAD70721.1"/>
    </source>
</evidence>
<name>A0A8S5LL95_9CAUD</name>
<reference evidence="2" key="1">
    <citation type="journal article" date="2021" name="Proc. Natl. Acad. Sci. U.S.A.">
        <title>A Catalog of Tens of Thousands of Viruses from Human Metagenomes Reveals Hidden Associations with Chronic Diseases.</title>
        <authorList>
            <person name="Tisza M.J."/>
            <person name="Buck C.B."/>
        </authorList>
    </citation>
    <scope>NUCLEOTIDE SEQUENCE</scope>
    <source>
        <strain evidence="2">CtKcB20</strain>
    </source>
</reference>
<accession>A0A8S5LL95</accession>
<keyword evidence="1" id="KW-1133">Transmembrane helix</keyword>
<proteinExistence type="predicted"/>